<dbReference type="EMBL" id="JAVYJV010000015">
    <property type="protein sequence ID" value="KAK4352761.1"/>
    <property type="molecule type" value="Genomic_DNA"/>
</dbReference>
<protein>
    <submittedName>
        <fullName evidence="1">Uncharacterized protein</fullName>
    </submittedName>
</protein>
<sequence length="57" mass="5864">MKRGADIDVGAEIVVPLPRVDTLRVEKLAGIVPVPVVAIIAGSACCKSHSIVSPSDL</sequence>
<keyword evidence="2" id="KW-1185">Reference proteome</keyword>
<dbReference type="AlphaFoldDB" id="A0AAE1RKL3"/>
<evidence type="ECO:0000313" key="1">
    <source>
        <dbReference type="EMBL" id="KAK4352761.1"/>
    </source>
</evidence>
<name>A0AAE1RKL3_9SOLA</name>
<dbReference type="Proteomes" id="UP001291623">
    <property type="component" value="Unassembled WGS sequence"/>
</dbReference>
<accession>A0AAE1RKL3</accession>
<reference evidence="1" key="1">
    <citation type="submission" date="2023-12" db="EMBL/GenBank/DDBJ databases">
        <title>Genome assembly of Anisodus tanguticus.</title>
        <authorList>
            <person name="Wang Y.-J."/>
        </authorList>
    </citation>
    <scope>NUCLEOTIDE SEQUENCE</scope>
    <source>
        <strain evidence="1">KB-2021</strain>
        <tissue evidence="1">Leaf</tissue>
    </source>
</reference>
<organism evidence="1 2">
    <name type="scientific">Anisodus tanguticus</name>
    <dbReference type="NCBI Taxonomy" id="243964"/>
    <lineage>
        <taxon>Eukaryota</taxon>
        <taxon>Viridiplantae</taxon>
        <taxon>Streptophyta</taxon>
        <taxon>Embryophyta</taxon>
        <taxon>Tracheophyta</taxon>
        <taxon>Spermatophyta</taxon>
        <taxon>Magnoliopsida</taxon>
        <taxon>eudicotyledons</taxon>
        <taxon>Gunneridae</taxon>
        <taxon>Pentapetalae</taxon>
        <taxon>asterids</taxon>
        <taxon>lamiids</taxon>
        <taxon>Solanales</taxon>
        <taxon>Solanaceae</taxon>
        <taxon>Solanoideae</taxon>
        <taxon>Hyoscyameae</taxon>
        <taxon>Anisodus</taxon>
    </lineage>
</organism>
<evidence type="ECO:0000313" key="2">
    <source>
        <dbReference type="Proteomes" id="UP001291623"/>
    </source>
</evidence>
<gene>
    <name evidence="1" type="ORF">RND71_028279</name>
</gene>
<proteinExistence type="predicted"/>
<comment type="caution">
    <text evidence="1">The sequence shown here is derived from an EMBL/GenBank/DDBJ whole genome shotgun (WGS) entry which is preliminary data.</text>
</comment>